<comment type="subcellular location">
    <subcellularLocation>
        <location evidence="1">Cell membrane</location>
        <topology evidence="1">Multi-pass membrane protein</topology>
    </subcellularLocation>
</comment>
<sequence>MKEIRPRQQAFWYTLINYFGVAIGIISSLFIYPLDKEFLGLVRYVDSIAQILFPLMVFGGAQALIHFYPNLNEENKSYLFKYGIITILAISFVLFLVLLLGNYVVTWENYKYLFYAFPLGFVLAFVELFKRQATNIEKLEIPTLYEKIIPKIMLPSIFGLLIFGYLNVINALWTFVGSYFLLLLLLVLYMLKHYKAIKGFNFRSLFSQISRKEYYSYSLFSFLGSFGSLLAFRIDAFMIPEFLSFEANGTFNIGVALASSLAIPATGIFLVYAPKISDYIKSKNISELGVKYKEIARLLFFVGAVLYTSVLLGIDSLFQLLPTYDKLVDTIPIIVLLGANVLFNMATGFNSEIISYSKYYRFNVVSVLILALTNILLNLYFLTQTNLGIIGVAYASIIAMVSFNCFKLVFIYRKFGILPFDKNYLKLVLLVVLSFMVFYSLPEFSNNILNLLVKVGLNAIVVVVLTHKFQLIKDLNIWLKMK</sequence>
<gene>
    <name evidence="7" type="ORF">V8G58_04515</name>
</gene>
<evidence type="ECO:0000256" key="6">
    <source>
        <dbReference type="SAM" id="Phobius"/>
    </source>
</evidence>
<keyword evidence="2" id="KW-1003">Cell membrane</keyword>
<dbReference type="PANTHER" id="PTHR30250:SF11">
    <property type="entry name" value="O-ANTIGEN TRANSPORTER-RELATED"/>
    <property type="match status" value="1"/>
</dbReference>
<accession>A0ABW7MXP6</accession>
<name>A0ABW7MXP6_9FLAO</name>
<comment type="caution">
    <text evidence="7">The sequence shown here is derived from an EMBL/GenBank/DDBJ whole genome shotgun (WGS) entry which is preliminary data.</text>
</comment>
<evidence type="ECO:0000256" key="5">
    <source>
        <dbReference type="ARBA" id="ARBA00023136"/>
    </source>
</evidence>
<keyword evidence="3 6" id="KW-0812">Transmembrane</keyword>
<evidence type="ECO:0000256" key="1">
    <source>
        <dbReference type="ARBA" id="ARBA00004651"/>
    </source>
</evidence>
<reference evidence="7 8" key="1">
    <citation type="submission" date="2024-02" db="EMBL/GenBank/DDBJ databases">
        <title>A Gaetbulibacter species isolated from tidal flats and genomic insights of their niches.</title>
        <authorList>
            <person name="Ye Y."/>
        </authorList>
    </citation>
    <scope>NUCLEOTIDE SEQUENCE [LARGE SCALE GENOMIC DNA]</scope>
    <source>
        <strain evidence="7 8">KYW382</strain>
    </source>
</reference>
<feature type="transmembrane region" description="Helical" evidence="6">
    <location>
        <begin position="295"/>
        <end position="318"/>
    </location>
</feature>
<feature type="transmembrane region" description="Helical" evidence="6">
    <location>
        <begin position="214"/>
        <end position="234"/>
    </location>
</feature>
<feature type="transmembrane region" description="Helical" evidence="6">
    <location>
        <begin position="387"/>
        <end position="412"/>
    </location>
</feature>
<feature type="transmembrane region" description="Helical" evidence="6">
    <location>
        <begin position="172"/>
        <end position="194"/>
    </location>
</feature>
<evidence type="ECO:0000256" key="3">
    <source>
        <dbReference type="ARBA" id="ARBA00022692"/>
    </source>
</evidence>
<dbReference type="PANTHER" id="PTHR30250">
    <property type="entry name" value="PST FAMILY PREDICTED COLANIC ACID TRANSPORTER"/>
    <property type="match status" value="1"/>
</dbReference>
<protein>
    <submittedName>
        <fullName evidence="7">Lipopolysaccharide biosynthesis protein</fullName>
    </submittedName>
</protein>
<feature type="transmembrane region" description="Helical" evidence="6">
    <location>
        <begin position="47"/>
        <end position="67"/>
    </location>
</feature>
<feature type="transmembrane region" description="Helical" evidence="6">
    <location>
        <begin position="362"/>
        <end position="381"/>
    </location>
</feature>
<feature type="transmembrane region" description="Helical" evidence="6">
    <location>
        <begin position="424"/>
        <end position="442"/>
    </location>
</feature>
<keyword evidence="4 6" id="KW-1133">Transmembrane helix</keyword>
<evidence type="ECO:0000313" key="8">
    <source>
        <dbReference type="Proteomes" id="UP001610100"/>
    </source>
</evidence>
<feature type="transmembrane region" description="Helical" evidence="6">
    <location>
        <begin position="448"/>
        <end position="466"/>
    </location>
</feature>
<dbReference type="RefSeq" id="WP_344740177.1">
    <property type="nucleotide sequence ID" value="NZ_BAABAY010000001.1"/>
</dbReference>
<dbReference type="Proteomes" id="UP001610100">
    <property type="component" value="Unassembled WGS sequence"/>
</dbReference>
<feature type="transmembrane region" description="Helical" evidence="6">
    <location>
        <begin position="330"/>
        <end position="350"/>
    </location>
</feature>
<proteinExistence type="predicted"/>
<feature type="transmembrane region" description="Helical" evidence="6">
    <location>
        <begin position="12"/>
        <end position="32"/>
    </location>
</feature>
<evidence type="ECO:0000313" key="7">
    <source>
        <dbReference type="EMBL" id="MFH6771188.1"/>
    </source>
</evidence>
<feature type="transmembrane region" description="Helical" evidence="6">
    <location>
        <begin position="254"/>
        <end position="274"/>
    </location>
</feature>
<feature type="transmembrane region" description="Helical" evidence="6">
    <location>
        <begin position="112"/>
        <end position="129"/>
    </location>
</feature>
<evidence type="ECO:0000256" key="4">
    <source>
        <dbReference type="ARBA" id="ARBA00022989"/>
    </source>
</evidence>
<feature type="transmembrane region" description="Helical" evidence="6">
    <location>
        <begin position="149"/>
        <end position="166"/>
    </location>
</feature>
<keyword evidence="5 6" id="KW-0472">Membrane</keyword>
<keyword evidence="8" id="KW-1185">Reference proteome</keyword>
<dbReference type="EMBL" id="JBAWKB010000001">
    <property type="protein sequence ID" value="MFH6771188.1"/>
    <property type="molecule type" value="Genomic_DNA"/>
</dbReference>
<dbReference type="InterPro" id="IPR050833">
    <property type="entry name" value="Poly_Biosynth_Transport"/>
</dbReference>
<feature type="transmembrane region" description="Helical" evidence="6">
    <location>
        <begin position="79"/>
        <end position="100"/>
    </location>
</feature>
<organism evidence="7 8">
    <name type="scientific">Gaetbulibacter aestuarii</name>
    <dbReference type="NCBI Taxonomy" id="1502358"/>
    <lineage>
        <taxon>Bacteria</taxon>
        <taxon>Pseudomonadati</taxon>
        <taxon>Bacteroidota</taxon>
        <taxon>Flavobacteriia</taxon>
        <taxon>Flavobacteriales</taxon>
        <taxon>Flavobacteriaceae</taxon>
        <taxon>Gaetbulibacter</taxon>
    </lineage>
</organism>
<evidence type="ECO:0000256" key="2">
    <source>
        <dbReference type="ARBA" id="ARBA00022475"/>
    </source>
</evidence>